<keyword evidence="4" id="KW-0411">Iron-sulfur</keyword>
<sequence length="449" mass="52559">MPRINNETDLEYKHRVIDIKSESFCGAKWYNATIWLGSGMTTSCHHPLPHKVSVEEVEANPKALHNTPKKKEERAMMQQGERPTGCEYCWKIEDIGRDNISDRVYKTVIYKDEDLDYAYNLPASSDVDLQTLEIAFDRTCNFGCSYCNPAFSSTWVKDIDVHGPYTNLTSDGRNHFTHNHGSSQLYKFNEHNPYTEAFFKWWESDLHKSLLELRLTGGEPLMSGETFKLLDWFKNNDTNMRFALNSNLGAKDELIDRMIDASQNMKHFHLYTSNEAMGSQAEYIRDGLVWDNWANNVEKVLTNGRIEGFHMMCTINALCLDSIDQFLECIMNWKREYGKDYPTFTLNILRFPSFQSPLVLPDELRTQYRFRLQAWLDANTNDEFLHQMERNQLQRLIDYLDVVKTPHMGAAEQSVLQQDFKQFYTQYDQRRGKNFTETFPALADWYNSI</sequence>
<name>A0A6J7WGR3_9CAUD</name>
<dbReference type="NCBIfam" id="NF033640">
    <property type="entry name" value="N_Twi_rSAM"/>
    <property type="match status" value="1"/>
</dbReference>
<dbReference type="GO" id="GO:0003824">
    <property type="term" value="F:catalytic activity"/>
    <property type="evidence" value="ECO:0007669"/>
    <property type="project" value="InterPro"/>
</dbReference>
<evidence type="ECO:0000313" key="5">
    <source>
        <dbReference type="EMBL" id="CAB5214275.1"/>
    </source>
</evidence>
<dbReference type="EMBL" id="LR798243">
    <property type="protein sequence ID" value="CAB5214275.1"/>
    <property type="molecule type" value="Genomic_DNA"/>
</dbReference>
<dbReference type="GO" id="GO:0051536">
    <property type="term" value="F:iron-sulfur cluster binding"/>
    <property type="evidence" value="ECO:0007669"/>
    <property type="project" value="UniProtKB-KW"/>
</dbReference>
<keyword evidence="2" id="KW-0479">Metal-binding</keyword>
<keyword evidence="1" id="KW-0949">S-adenosyl-L-methionine</keyword>
<reference evidence="5" key="1">
    <citation type="submission" date="2020-05" db="EMBL/GenBank/DDBJ databases">
        <authorList>
            <person name="Chiriac C."/>
            <person name="Salcher M."/>
            <person name="Ghai R."/>
            <person name="Kavagutti S V."/>
        </authorList>
    </citation>
    <scope>NUCLEOTIDE SEQUENCE</scope>
</reference>
<proteinExistence type="predicted"/>
<evidence type="ECO:0000256" key="2">
    <source>
        <dbReference type="ARBA" id="ARBA00022723"/>
    </source>
</evidence>
<dbReference type="InterPro" id="IPR058240">
    <property type="entry name" value="rSAM_sf"/>
</dbReference>
<dbReference type="GO" id="GO:0046872">
    <property type="term" value="F:metal ion binding"/>
    <property type="evidence" value="ECO:0007669"/>
    <property type="project" value="UniProtKB-KW"/>
</dbReference>
<dbReference type="Gene3D" id="3.20.20.70">
    <property type="entry name" value="Aldolase class I"/>
    <property type="match status" value="1"/>
</dbReference>
<dbReference type="SFLD" id="SFLDS00029">
    <property type="entry name" value="Radical_SAM"/>
    <property type="match status" value="1"/>
</dbReference>
<accession>A0A6J7WGR3</accession>
<gene>
    <name evidence="5" type="ORF">UFOVP190_42</name>
</gene>
<evidence type="ECO:0000256" key="4">
    <source>
        <dbReference type="ARBA" id="ARBA00023014"/>
    </source>
</evidence>
<evidence type="ECO:0000256" key="1">
    <source>
        <dbReference type="ARBA" id="ARBA00022691"/>
    </source>
</evidence>
<keyword evidence="3" id="KW-0408">Iron</keyword>
<protein>
    <submittedName>
        <fullName evidence="5">Radical SAM</fullName>
    </submittedName>
</protein>
<dbReference type="InterPro" id="IPR007197">
    <property type="entry name" value="rSAM"/>
</dbReference>
<organism evidence="5">
    <name type="scientific">uncultured Caudovirales phage</name>
    <dbReference type="NCBI Taxonomy" id="2100421"/>
    <lineage>
        <taxon>Viruses</taxon>
        <taxon>Duplodnaviria</taxon>
        <taxon>Heunggongvirae</taxon>
        <taxon>Uroviricota</taxon>
        <taxon>Caudoviricetes</taxon>
        <taxon>Peduoviridae</taxon>
        <taxon>Maltschvirus</taxon>
        <taxon>Maltschvirus maltsch</taxon>
    </lineage>
</organism>
<dbReference type="InterPro" id="IPR013785">
    <property type="entry name" value="Aldolase_TIM"/>
</dbReference>
<dbReference type="SUPFAM" id="SSF102114">
    <property type="entry name" value="Radical SAM enzymes"/>
    <property type="match status" value="1"/>
</dbReference>
<evidence type="ECO:0000256" key="3">
    <source>
        <dbReference type="ARBA" id="ARBA00023004"/>
    </source>
</evidence>